<dbReference type="OrthoDB" id="2019396at2"/>
<evidence type="ECO:0000313" key="4">
    <source>
        <dbReference type="Proteomes" id="UP000036503"/>
    </source>
</evidence>
<feature type="compositionally biased region" description="Acidic residues" evidence="1">
    <location>
        <begin position="460"/>
        <end position="478"/>
    </location>
</feature>
<evidence type="ECO:0000313" key="3">
    <source>
        <dbReference type="EMBL" id="KMO85851.1"/>
    </source>
</evidence>
<feature type="region of interest" description="Disordered" evidence="1">
    <location>
        <begin position="455"/>
        <end position="492"/>
    </location>
</feature>
<feature type="domain" description="Anti-CBASS protein Acb1-like N-terminal" evidence="2">
    <location>
        <begin position="64"/>
        <end position="414"/>
    </location>
</feature>
<accession>A0A0J6ZLU6</accession>
<dbReference type="Proteomes" id="UP000036503">
    <property type="component" value="Unassembled WGS sequence"/>
</dbReference>
<gene>
    <name evidence="3" type="ORF">AB840_11310</name>
</gene>
<reference evidence="3 4" key="1">
    <citation type="submission" date="2015-06" db="EMBL/GenBank/DDBJ databases">
        <title>Draft genome sequence of beer spoilage bacterium Megasphaera cerevisiae type strain 20462.</title>
        <authorList>
            <person name="Kutumbaka K."/>
            <person name="Pasmowitz J."/>
            <person name="Mategko J."/>
            <person name="Reyes D."/>
            <person name="Friedrich A."/>
            <person name="Han S."/>
            <person name="Martens-Habbena W."/>
            <person name="Neal-McKinney J."/>
            <person name="Janagama H.K."/>
            <person name="Nadala C."/>
            <person name="Samadpour M."/>
        </authorList>
    </citation>
    <scope>NUCLEOTIDE SEQUENCE [LARGE SCALE GENOMIC DNA]</scope>
    <source>
        <strain evidence="3 4">DSM 20462</strain>
    </source>
</reference>
<protein>
    <recommendedName>
        <fullName evidence="2">Anti-CBASS protein Acb1-like N-terminal domain-containing protein</fullName>
    </recommendedName>
</protein>
<feature type="compositionally biased region" description="Basic and acidic residues" evidence="1">
    <location>
        <begin position="479"/>
        <end position="492"/>
    </location>
</feature>
<keyword evidence="4" id="KW-1185">Reference proteome</keyword>
<dbReference type="InterPro" id="IPR024459">
    <property type="entry name" value="Acb1-like_N"/>
</dbReference>
<dbReference type="NCBIfam" id="TIGR01555">
    <property type="entry name" value="phge_rel_HI1409"/>
    <property type="match status" value="1"/>
</dbReference>
<dbReference type="Pfam" id="PF06381">
    <property type="entry name" value="Phage_portal_3"/>
    <property type="match status" value="1"/>
</dbReference>
<comment type="caution">
    <text evidence="3">The sequence shown here is derived from an EMBL/GenBank/DDBJ whole genome shotgun (WGS) entry which is preliminary data.</text>
</comment>
<proteinExistence type="predicted"/>
<dbReference type="PATRIC" id="fig|1122219.3.peg.2214"/>
<dbReference type="EMBL" id="LEKT01000043">
    <property type="protein sequence ID" value="KMO85851.1"/>
    <property type="molecule type" value="Genomic_DNA"/>
</dbReference>
<evidence type="ECO:0000259" key="2">
    <source>
        <dbReference type="Pfam" id="PF06381"/>
    </source>
</evidence>
<name>A0A0J6ZLU6_9FIRM</name>
<evidence type="ECO:0000256" key="1">
    <source>
        <dbReference type="SAM" id="MobiDB-lite"/>
    </source>
</evidence>
<dbReference type="AlphaFoldDB" id="A0A0J6ZLU6"/>
<sequence>MKQKRKPISKEPKAAEPHIRSARHLVMDSFTNELGRLGLDQPGMMGATDYKLTRITRNYNLLNILYRNSWIAKKIIETIPGDMCKNWVSFTSDLKPDVTDRLHRLEQRTKTKEKINEGLCWGDLYGGAAAIMMIHGDEDRLEEPLRMDDILPNSYCGLLVVDRWSGIYPGIELIEDMRDPDFGLPEWYEVRDTINDNAMVRVHHSRVLRFCGRKLPYWENMAEIGWGASQLEHVFDELAKRDNTSWNIASLVFQANLLVEKIKDLDTLLSATDPQTQQDFYAVKTAQNQMRNNNGMMIIGPDDEVSAMNYTFAGLNDIYESQMLDIAGAAEIPVTKLFGREPAGQNATGESDMQNYYDMVGQRQESQLRPVLNKLYPVLFMSEFGYVPEDLDFRFNSIQTPTEDKLADIVGKKVVSISQAYNDGAITQKMYLQELQELSYSTNMFSSITDEDVSRANNDFIDDMPQEEEQDEPTESDQLDIKNKDEPEGNES</sequence>
<organism evidence="3 4">
    <name type="scientific">Megasphaera cerevisiae DSM 20462</name>
    <dbReference type="NCBI Taxonomy" id="1122219"/>
    <lineage>
        <taxon>Bacteria</taxon>
        <taxon>Bacillati</taxon>
        <taxon>Bacillota</taxon>
        <taxon>Negativicutes</taxon>
        <taxon>Veillonellales</taxon>
        <taxon>Veillonellaceae</taxon>
        <taxon>Megasphaera</taxon>
    </lineage>
</organism>
<dbReference type="RefSeq" id="WP_053078173.1">
    <property type="nucleotide sequence ID" value="NZ_FUXD01000008.1"/>
</dbReference>
<dbReference type="InParanoid" id="A0A0J6ZLU6"/>
<dbReference type="InterPro" id="IPR006445">
    <property type="entry name" value="Phage-assoc_HI1409"/>
</dbReference>